<gene>
    <name evidence="2" type="ORF">CR103_04000</name>
</gene>
<dbReference type="InterPro" id="IPR036061">
    <property type="entry name" value="CheW-like_dom_sf"/>
</dbReference>
<dbReference type="GO" id="GO:0007165">
    <property type="term" value="P:signal transduction"/>
    <property type="evidence" value="ECO:0007669"/>
    <property type="project" value="InterPro"/>
</dbReference>
<dbReference type="PANTHER" id="PTHR22617:SF43">
    <property type="entry name" value="PROTEIN PILI"/>
    <property type="match status" value="1"/>
</dbReference>
<dbReference type="SUPFAM" id="SSF50341">
    <property type="entry name" value="CheW-like"/>
    <property type="match status" value="1"/>
</dbReference>
<dbReference type="SMART" id="SM00260">
    <property type="entry name" value="CheW"/>
    <property type="match status" value="1"/>
</dbReference>
<dbReference type="InterPro" id="IPR002545">
    <property type="entry name" value="CheW-lke_dom"/>
</dbReference>
<evidence type="ECO:0000313" key="2">
    <source>
        <dbReference type="EMBL" id="PIL41257.1"/>
    </source>
</evidence>
<dbReference type="GO" id="GO:0006935">
    <property type="term" value="P:chemotaxis"/>
    <property type="evidence" value="ECO:0007669"/>
    <property type="project" value="InterPro"/>
</dbReference>
<evidence type="ECO:0000313" key="3">
    <source>
        <dbReference type="Proteomes" id="UP000228593"/>
    </source>
</evidence>
<feature type="domain" description="CheW-like" evidence="1">
    <location>
        <begin position="1"/>
        <end position="153"/>
    </location>
</feature>
<keyword evidence="3" id="KW-1185">Reference proteome</keyword>
<dbReference type="EMBL" id="PDOB01000003">
    <property type="protein sequence ID" value="PIL41257.1"/>
    <property type="molecule type" value="Genomic_DNA"/>
</dbReference>
<accession>A0A2G8T5C7</accession>
<sequence>MKVLVFSIGADRYGLRLGAIARVLPAAQLRQLPLAPPFVAGLMDLHGEPVPVLDLSRLAGVTPLQIWFDTRIILVDYEVGGKGGNSCVRPLGLLAEHVLGIETLIEADLADSGIQAAPFLGQVAATGAGMVQLVELAQLLPLDVRALLFATSAVAP</sequence>
<evidence type="ECO:0000259" key="1">
    <source>
        <dbReference type="PROSITE" id="PS50851"/>
    </source>
</evidence>
<proteinExistence type="predicted"/>
<dbReference type="Gene3D" id="2.40.50.180">
    <property type="entry name" value="CheA-289, Domain 4"/>
    <property type="match status" value="1"/>
</dbReference>
<protein>
    <submittedName>
        <fullName evidence="2">Chemotaxis protein</fullName>
    </submittedName>
</protein>
<reference evidence="2 3" key="1">
    <citation type="submission" date="2017-10" db="EMBL/GenBank/DDBJ databases">
        <title>Massilia psychrophilum sp. nov., a novel purple-pigmented bacterium isolated from Tianshan glacier, Xinjiang Municipality, China.</title>
        <authorList>
            <person name="Wang H."/>
        </authorList>
    </citation>
    <scope>NUCLEOTIDE SEQUENCE [LARGE SCALE GENOMIC DNA]</scope>
    <source>
        <strain evidence="2 3">JCM 30813</strain>
    </source>
</reference>
<dbReference type="Proteomes" id="UP000228593">
    <property type="component" value="Unassembled WGS sequence"/>
</dbReference>
<dbReference type="GO" id="GO:0005829">
    <property type="term" value="C:cytosol"/>
    <property type="evidence" value="ECO:0007669"/>
    <property type="project" value="TreeGrafter"/>
</dbReference>
<dbReference type="OrthoDB" id="21913at2"/>
<name>A0A2G8T5C7_9BURK</name>
<comment type="caution">
    <text evidence="2">The sequence shown here is derived from an EMBL/GenBank/DDBJ whole genome shotgun (WGS) entry which is preliminary data.</text>
</comment>
<organism evidence="2 3">
    <name type="scientific">Massilia psychrophila</name>
    <dbReference type="NCBI Taxonomy" id="1603353"/>
    <lineage>
        <taxon>Bacteria</taxon>
        <taxon>Pseudomonadati</taxon>
        <taxon>Pseudomonadota</taxon>
        <taxon>Betaproteobacteria</taxon>
        <taxon>Burkholderiales</taxon>
        <taxon>Oxalobacteraceae</taxon>
        <taxon>Telluria group</taxon>
        <taxon>Massilia</taxon>
    </lineage>
</organism>
<dbReference type="RefSeq" id="WP_099914701.1">
    <property type="nucleotide sequence ID" value="NZ_BMHS01000004.1"/>
</dbReference>
<dbReference type="Pfam" id="PF01584">
    <property type="entry name" value="CheW"/>
    <property type="match status" value="1"/>
</dbReference>
<dbReference type="Gene3D" id="2.30.30.40">
    <property type="entry name" value="SH3 Domains"/>
    <property type="match status" value="1"/>
</dbReference>
<dbReference type="PROSITE" id="PS50851">
    <property type="entry name" value="CHEW"/>
    <property type="match status" value="1"/>
</dbReference>
<dbReference type="PANTHER" id="PTHR22617">
    <property type="entry name" value="CHEMOTAXIS SENSOR HISTIDINE KINASE-RELATED"/>
    <property type="match status" value="1"/>
</dbReference>
<dbReference type="AlphaFoldDB" id="A0A2G8T5C7"/>
<dbReference type="InterPro" id="IPR039315">
    <property type="entry name" value="CheW"/>
</dbReference>